<sequence length="68" mass="7511">MNNKLIKDPVLREKIKNIEEDPSGDAIAELTEQDLNSLAGTGYLSYLSVYLGNKGAYCTLTLECGCRR</sequence>
<dbReference type="EMBL" id="PVXQ01000008">
    <property type="protein sequence ID" value="PRR83233.1"/>
    <property type="molecule type" value="Genomic_DNA"/>
</dbReference>
<dbReference type="InterPro" id="IPR029243">
    <property type="entry name" value="Lantibiotic_alpha"/>
</dbReference>
<dbReference type="Proteomes" id="UP000239471">
    <property type="component" value="Unassembled WGS sequence"/>
</dbReference>
<evidence type="ECO:0000313" key="1">
    <source>
        <dbReference type="EMBL" id="PRR83233.1"/>
    </source>
</evidence>
<dbReference type="AlphaFoldDB" id="A0A2T0BHA9"/>
<evidence type="ECO:0000313" key="2">
    <source>
        <dbReference type="Proteomes" id="UP000239471"/>
    </source>
</evidence>
<dbReference type="NCBIfam" id="NF000539">
    <property type="entry name" value="plantaricin"/>
    <property type="match status" value="1"/>
</dbReference>
<gene>
    <name evidence="1" type="primary">mrsA</name>
    <name evidence="1" type="ORF">CLVI_10320</name>
</gene>
<accession>A0A2T0BHA9</accession>
<protein>
    <submittedName>
        <fullName evidence="1">Lantibiotic mersacidin</fullName>
    </submittedName>
</protein>
<dbReference type="RefSeq" id="WP_106059053.1">
    <property type="nucleotide sequence ID" value="NZ_PVXQ01000008.1"/>
</dbReference>
<reference evidence="1 2" key="1">
    <citation type="submission" date="2018-03" db="EMBL/GenBank/DDBJ databases">
        <title>Genome sequence of Clostridium vincentii DSM 10228.</title>
        <authorList>
            <person name="Poehlein A."/>
            <person name="Daniel R."/>
        </authorList>
    </citation>
    <scope>NUCLEOTIDE SEQUENCE [LARGE SCALE GENOMIC DNA]</scope>
    <source>
        <strain evidence="1 2">DSM 10228</strain>
    </source>
</reference>
<dbReference type="GO" id="GO:0050830">
    <property type="term" value="P:defense response to Gram-positive bacterium"/>
    <property type="evidence" value="ECO:0007669"/>
    <property type="project" value="InterPro"/>
</dbReference>
<proteinExistence type="predicted"/>
<dbReference type="Pfam" id="PF14867">
    <property type="entry name" value="Lantibiotic_a"/>
    <property type="match status" value="1"/>
</dbReference>
<organism evidence="1 2">
    <name type="scientific">Clostridium vincentii</name>
    <dbReference type="NCBI Taxonomy" id="52704"/>
    <lineage>
        <taxon>Bacteria</taxon>
        <taxon>Bacillati</taxon>
        <taxon>Bacillota</taxon>
        <taxon>Clostridia</taxon>
        <taxon>Eubacteriales</taxon>
        <taxon>Clostridiaceae</taxon>
        <taxon>Clostridium</taxon>
    </lineage>
</organism>
<name>A0A2T0BHA9_9CLOT</name>
<dbReference type="OrthoDB" id="4248078at2"/>
<comment type="caution">
    <text evidence="1">The sequence shown here is derived from an EMBL/GenBank/DDBJ whole genome shotgun (WGS) entry which is preliminary data.</text>
</comment>
<keyword evidence="2" id="KW-1185">Reference proteome</keyword>